<comment type="caution">
    <text evidence="1">The sequence shown here is derived from an EMBL/GenBank/DDBJ whole genome shotgun (WGS) entry which is preliminary data.</text>
</comment>
<keyword evidence="1" id="KW-0645">Protease</keyword>
<proteinExistence type="predicted"/>
<reference evidence="1 2" key="1">
    <citation type="journal article" date="2014" name="Int. J. Syst. Evol. Microbiol.">
        <title>Complete genome sequence of Corynebacterium casei LMG S-19264T (=DSM 44701T), isolated from a smear-ripened cheese.</title>
        <authorList>
            <consortium name="US DOE Joint Genome Institute (JGI-PGF)"/>
            <person name="Walter F."/>
            <person name="Albersmeier A."/>
            <person name="Kalinowski J."/>
            <person name="Ruckert C."/>
        </authorList>
    </citation>
    <scope>NUCLEOTIDE SEQUENCE [LARGE SCALE GENOMIC DNA]</scope>
    <source>
        <strain evidence="1 2">CECT 8670</strain>
    </source>
</reference>
<keyword evidence="1" id="KW-0378">Hydrolase</keyword>
<protein>
    <submittedName>
        <fullName evidence="1">Carboxypeptidase-like regulatory domain-containing protein</fullName>
    </submittedName>
</protein>
<dbReference type="EMBL" id="JAUFQH010000004">
    <property type="protein sequence ID" value="MDN3619095.1"/>
    <property type="molecule type" value="Genomic_DNA"/>
</dbReference>
<dbReference type="Proteomes" id="UP001228636">
    <property type="component" value="Unassembled WGS sequence"/>
</dbReference>
<evidence type="ECO:0000313" key="1">
    <source>
        <dbReference type="EMBL" id="MDN3619095.1"/>
    </source>
</evidence>
<dbReference type="GO" id="GO:0004180">
    <property type="term" value="F:carboxypeptidase activity"/>
    <property type="evidence" value="ECO:0007669"/>
    <property type="project" value="UniProtKB-KW"/>
</dbReference>
<evidence type="ECO:0000313" key="2">
    <source>
        <dbReference type="Proteomes" id="UP001228636"/>
    </source>
</evidence>
<name>A0AAJ1QVZ9_9FLAO</name>
<keyword evidence="1" id="KW-0121">Carboxypeptidase</keyword>
<dbReference type="AlphaFoldDB" id="A0AAJ1QVZ9"/>
<sequence length="270" mass="30844">MEKKLLTIFLFVITLPSLSQNNGTLISSRILDSLGIVKNANIINLNTNQGTFSSDAGRFQIYAKKGDTLRISSIQHITQRIKITKQIIENKALIVILKPNTYVLDAFELKRHDLIGRLAVDVKSIPTEEKYALLKSNMDFSNVDFSLKDHRIDANDRAKSKVVNTVANSYSGIDAAGLIGGLFSSKKFEKSRLLDAKLDRKRALGNKILLELGEDFFFEKLKIPKEKYHHFLDYCDYLDLDKIYNENKVLKLIEIFQKESIPYLEIIKEE</sequence>
<accession>A0AAJ1QVZ9</accession>
<organism evidence="1 2">
    <name type="scientific">Polaribacter sejongensis</name>
    <dbReference type="NCBI Taxonomy" id="985043"/>
    <lineage>
        <taxon>Bacteria</taxon>
        <taxon>Pseudomonadati</taxon>
        <taxon>Bacteroidota</taxon>
        <taxon>Flavobacteriia</taxon>
        <taxon>Flavobacteriales</taxon>
        <taxon>Flavobacteriaceae</taxon>
    </lineage>
</organism>
<dbReference type="RefSeq" id="WP_261973666.1">
    <property type="nucleotide sequence ID" value="NZ_CP103460.1"/>
</dbReference>
<gene>
    <name evidence="1" type="ORF">QWY81_06440</name>
</gene>